<keyword evidence="3" id="KW-1185">Reference proteome</keyword>
<dbReference type="RefSeq" id="WP_380721810.1">
    <property type="nucleotide sequence ID" value="NZ_JBHSGI010000033.1"/>
</dbReference>
<dbReference type="EMBL" id="JBHSGI010000033">
    <property type="protein sequence ID" value="MFC4671356.1"/>
    <property type="molecule type" value="Genomic_DNA"/>
</dbReference>
<evidence type="ECO:0000256" key="1">
    <source>
        <dbReference type="SAM" id="SignalP"/>
    </source>
</evidence>
<evidence type="ECO:0000313" key="3">
    <source>
        <dbReference type="Proteomes" id="UP001595973"/>
    </source>
</evidence>
<dbReference type="Proteomes" id="UP001595973">
    <property type="component" value="Unassembled WGS sequence"/>
</dbReference>
<protein>
    <submittedName>
        <fullName evidence="2">Uncharacterized protein</fullName>
    </submittedName>
</protein>
<organism evidence="2 3">
    <name type="scientific">Seohaeicola nanhaiensis</name>
    <dbReference type="NCBI Taxonomy" id="1387282"/>
    <lineage>
        <taxon>Bacteria</taxon>
        <taxon>Pseudomonadati</taxon>
        <taxon>Pseudomonadota</taxon>
        <taxon>Alphaproteobacteria</taxon>
        <taxon>Rhodobacterales</taxon>
        <taxon>Roseobacteraceae</taxon>
        <taxon>Seohaeicola</taxon>
    </lineage>
</organism>
<sequence>MIRAATLVLIGLAGPAAAQVWVASKADDGAYVYGSASPEPVQVWLSCNAPSATRLPPIQVGAHEETVSAPYTIRLEFSGALIPGAEARSDIFLWVGATAYRLPSIGLNELTGVWELTLSMADPMLGAMRAADRLVLAPGQDQAWELPVDGLSEAAGAAMRTCAEAWVAAGFPVPPALAEFAPAYGGGAATPMRVAADQAVIAGCNGPANRGPDYLLSGNIDGDGTEDIILDWRAVECLSQPAQPFCGASLCSADVFLSGTFPRSGTPETMLALGVGLVPLSNGNDGIRLGASYATCNARGLNECEFLYYWDGSALREVP</sequence>
<proteinExistence type="predicted"/>
<accession>A0ABV9KP13</accession>
<keyword evidence="1" id="KW-0732">Signal</keyword>
<name>A0ABV9KP13_9RHOB</name>
<reference evidence="3" key="1">
    <citation type="journal article" date="2019" name="Int. J. Syst. Evol. Microbiol.">
        <title>The Global Catalogue of Microorganisms (GCM) 10K type strain sequencing project: providing services to taxonomists for standard genome sequencing and annotation.</title>
        <authorList>
            <consortium name="The Broad Institute Genomics Platform"/>
            <consortium name="The Broad Institute Genome Sequencing Center for Infectious Disease"/>
            <person name="Wu L."/>
            <person name="Ma J."/>
        </authorList>
    </citation>
    <scope>NUCLEOTIDE SEQUENCE [LARGE SCALE GENOMIC DNA]</scope>
    <source>
        <strain evidence="3">CGMCC 4.7283</strain>
    </source>
</reference>
<feature type="signal peptide" evidence="1">
    <location>
        <begin position="1"/>
        <end position="18"/>
    </location>
</feature>
<gene>
    <name evidence="2" type="ORF">ACFO5X_22580</name>
</gene>
<comment type="caution">
    <text evidence="2">The sequence shown here is derived from an EMBL/GenBank/DDBJ whole genome shotgun (WGS) entry which is preliminary data.</text>
</comment>
<evidence type="ECO:0000313" key="2">
    <source>
        <dbReference type="EMBL" id="MFC4671356.1"/>
    </source>
</evidence>
<feature type="chain" id="PRO_5045928824" evidence="1">
    <location>
        <begin position="19"/>
        <end position="319"/>
    </location>
</feature>